<evidence type="ECO:0000256" key="4">
    <source>
        <dbReference type="ARBA" id="ARBA00022553"/>
    </source>
</evidence>
<dbReference type="InterPro" id="IPR036890">
    <property type="entry name" value="HATPase_C_sf"/>
</dbReference>
<keyword evidence="9" id="KW-0902">Two-component regulatory system</keyword>
<dbReference type="InterPro" id="IPR005467">
    <property type="entry name" value="His_kinase_dom"/>
</dbReference>
<dbReference type="Proteomes" id="UP000824130">
    <property type="component" value="Unassembled WGS sequence"/>
</dbReference>
<dbReference type="SMART" id="SM00387">
    <property type="entry name" value="HATPase_c"/>
    <property type="match status" value="1"/>
</dbReference>
<dbReference type="PANTHER" id="PTHR45528">
    <property type="entry name" value="SENSOR HISTIDINE KINASE CPXA"/>
    <property type="match status" value="1"/>
</dbReference>
<dbReference type="EMBL" id="DVOB01000054">
    <property type="protein sequence ID" value="HIU95542.1"/>
    <property type="molecule type" value="Genomic_DNA"/>
</dbReference>
<organism evidence="12 13">
    <name type="scientific">Candidatus Allocopromorpha excrementipullorum</name>
    <dbReference type="NCBI Taxonomy" id="2840743"/>
    <lineage>
        <taxon>Bacteria</taxon>
        <taxon>Bacillati</taxon>
        <taxon>Bacillota</taxon>
        <taxon>Clostridia</taxon>
        <taxon>Eubacteriales</taxon>
        <taxon>Eubacteriaceae</taxon>
        <taxon>Eubacteriaceae incertae sedis</taxon>
        <taxon>Candidatus Allocopromorpha</taxon>
    </lineage>
</organism>
<keyword evidence="10" id="KW-0472">Membrane</keyword>
<evidence type="ECO:0000256" key="3">
    <source>
        <dbReference type="ARBA" id="ARBA00012438"/>
    </source>
</evidence>
<reference evidence="12" key="2">
    <citation type="journal article" date="2021" name="PeerJ">
        <title>Extensive microbial diversity within the chicken gut microbiome revealed by metagenomics and culture.</title>
        <authorList>
            <person name="Gilroy R."/>
            <person name="Ravi A."/>
            <person name="Getino M."/>
            <person name="Pursley I."/>
            <person name="Horton D.L."/>
            <person name="Alikhan N.F."/>
            <person name="Baker D."/>
            <person name="Gharbi K."/>
            <person name="Hall N."/>
            <person name="Watson M."/>
            <person name="Adriaenssens E.M."/>
            <person name="Foster-Nyarko E."/>
            <person name="Jarju S."/>
            <person name="Secka A."/>
            <person name="Antonio M."/>
            <person name="Oren A."/>
            <person name="Chaudhuri R.R."/>
            <person name="La Ragione R."/>
            <person name="Hildebrand F."/>
            <person name="Pallen M.J."/>
        </authorList>
    </citation>
    <scope>NUCLEOTIDE SEQUENCE</scope>
    <source>
        <strain evidence="12">ChiSjej4B22-8349</strain>
    </source>
</reference>
<evidence type="ECO:0000256" key="2">
    <source>
        <dbReference type="ARBA" id="ARBA00004141"/>
    </source>
</evidence>
<dbReference type="Pfam" id="PF02518">
    <property type="entry name" value="HATPase_c"/>
    <property type="match status" value="1"/>
</dbReference>
<dbReference type="InterPro" id="IPR050398">
    <property type="entry name" value="HssS/ArlS-like"/>
</dbReference>
<evidence type="ECO:0000256" key="7">
    <source>
        <dbReference type="ARBA" id="ARBA00022777"/>
    </source>
</evidence>
<evidence type="ECO:0000313" key="13">
    <source>
        <dbReference type="Proteomes" id="UP000824130"/>
    </source>
</evidence>
<dbReference type="Pfam" id="PF00512">
    <property type="entry name" value="HisKA"/>
    <property type="match status" value="1"/>
</dbReference>
<comment type="catalytic activity">
    <reaction evidence="1">
        <text>ATP + protein L-histidine = ADP + protein N-phospho-L-histidine.</text>
        <dbReference type="EC" id="2.7.13.3"/>
    </reaction>
</comment>
<keyword evidence="4" id="KW-0597">Phosphoprotein</keyword>
<dbReference type="EC" id="2.7.13.3" evidence="3"/>
<dbReference type="Gene3D" id="3.30.565.10">
    <property type="entry name" value="Histidine kinase-like ATPase, C-terminal domain"/>
    <property type="match status" value="1"/>
</dbReference>
<dbReference type="GO" id="GO:0005886">
    <property type="term" value="C:plasma membrane"/>
    <property type="evidence" value="ECO:0007669"/>
    <property type="project" value="TreeGrafter"/>
</dbReference>
<proteinExistence type="predicted"/>
<keyword evidence="6" id="KW-0812">Transmembrane</keyword>
<evidence type="ECO:0000313" key="12">
    <source>
        <dbReference type="EMBL" id="HIU95542.1"/>
    </source>
</evidence>
<protein>
    <recommendedName>
        <fullName evidence="3">histidine kinase</fullName>
        <ecNumber evidence="3">2.7.13.3</ecNumber>
    </recommendedName>
</protein>
<evidence type="ECO:0000256" key="8">
    <source>
        <dbReference type="ARBA" id="ARBA00022989"/>
    </source>
</evidence>
<dbReference type="SMART" id="SM00388">
    <property type="entry name" value="HisKA"/>
    <property type="match status" value="1"/>
</dbReference>
<evidence type="ECO:0000256" key="9">
    <source>
        <dbReference type="ARBA" id="ARBA00023012"/>
    </source>
</evidence>
<dbReference type="SUPFAM" id="SSF55874">
    <property type="entry name" value="ATPase domain of HSP90 chaperone/DNA topoisomerase II/histidine kinase"/>
    <property type="match status" value="1"/>
</dbReference>
<comment type="caution">
    <text evidence="12">The sequence shown here is derived from an EMBL/GenBank/DDBJ whole genome shotgun (WGS) entry which is preliminary data.</text>
</comment>
<dbReference type="AlphaFoldDB" id="A0A9D1N691"/>
<evidence type="ECO:0000259" key="11">
    <source>
        <dbReference type="PROSITE" id="PS50109"/>
    </source>
</evidence>
<dbReference type="PROSITE" id="PS50109">
    <property type="entry name" value="HIS_KIN"/>
    <property type="match status" value="1"/>
</dbReference>
<evidence type="ECO:0000256" key="1">
    <source>
        <dbReference type="ARBA" id="ARBA00000085"/>
    </source>
</evidence>
<dbReference type="CDD" id="cd00082">
    <property type="entry name" value="HisKA"/>
    <property type="match status" value="1"/>
</dbReference>
<evidence type="ECO:0000256" key="5">
    <source>
        <dbReference type="ARBA" id="ARBA00022679"/>
    </source>
</evidence>
<dbReference type="InterPro" id="IPR036097">
    <property type="entry name" value="HisK_dim/P_sf"/>
</dbReference>
<dbReference type="InterPro" id="IPR003661">
    <property type="entry name" value="HisK_dim/P_dom"/>
</dbReference>
<evidence type="ECO:0000256" key="6">
    <source>
        <dbReference type="ARBA" id="ARBA00022692"/>
    </source>
</evidence>
<comment type="subcellular location">
    <subcellularLocation>
        <location evidence="2">Membrane</location>
        <topology evidence="2">Multi-pass membrane protein</topology>
    </subcellularLocation>
</comment>
<dbReference type="SUPFAM" id="SSF47384">
    <property type="entry name" value="Homodimeric domain of signal transducing histidine kinase"/>
    <property type="match status" value="1"/>
</dbReference>
<gene>
    <name evidence="12" type="ORF">IAD25_02365</name>
</gene>
<keyword evidence="8" id="KW-1133">Transmembrane helix</keyword>
<dbReference type="PANTHER" id="PTHR45528:SF8">
    <property type="entry name" value="HISTIDINE KINASE"/>
    <property type="match status" value="1"/>
</dbReference>
<evidence type="ECO:0000256" key="10">
    <source>
        <dbReference type="ARBA" id="ARBA00023136"/>
    </source>
</evidence>
<accession>A0A9D1N691</accession>
<name>A0A9D1N691_9FIRM</name>
<dbReference type="Gene3D" id="1.10.287.130">
    <property type="match status" value="1"/>
</dbReference>
<reference evidence="12" key="1">
    <citation type="submission" date="2020-10" db="EMBL/GenBank/DDBJ databases">
        <authorList>
            <person name="Gilroy R."/>
        </authorList>
    </citation>
    <scope>NUCLEOTIDE SEQUENCE</scope>
    <source>
        <strain evidence="12">ChiSjej4B22-8349</strain>
    </source>
</reference>
<keyword evidence="7 12" id="KW-0418">Kinase</keyword>
<sequence length="302" mass="34318">MEILLWTAIAVLLCIVAALSLKIFLMKKSVRTVSREFSRRLTTDTNTLIDIPHQDSAIRELAGNINEQLRLLRKERRRFQQGDIELKEAVTDISHDLRTPLTAICGYLELLRQEETTVDGKRYLNQVENRVEAMKKLTEELFRYSLMSSSRQLRPEKLDMKIALEDSLLSFYGTIKQKGLAPDISFPETPVYRFLDPSLLNRIFGNIISNALKYSDSDLHVYLDETGTVTFSNEASGLDPISAGRLLDRFYTVENARDSTGLGLSIAKMLSQQMGGSLKSEYHDGRLFIILSFPEDSQRSSV</sequence>
<keyword evidence="5" id="KW-0808">Transferase</keyword>
<dbReference type="GO" id="GO:0000155">
    <property type="term" value="F:phosphorelay sensor kinase activity"/>
    <property type="evidence" value="ECO:0007669"/>
    <property type="project" value="InterPro"/>
</dbReference>
<dbReference type="InterPro" id="IPR003594">
    <property type="entry name" value="HATPase_dom"/>
</dbReference>
<feature type="domain" description="Histidine kinase" evidence="11">
    <location>
        <begin position="92"/>
        <end position="297"/>
    </location>
</feature>